<dbReference type="EMBL" id="UHIV01000005">
    <property type="protein sequence ID" value="SUP60847.1"/>
    <property type="molecule type" value="Genomic_DNA"/>
</dbReference>
<name>A0A380P7J1_WEIVI</name>
<reference evidence="2 3" key="1">
    <citation type="submission" date="2018-06" db="EMBL/GenBank/DDBJ databases">
        <authorList>
            <consortium name="Pathogen Informatics"/>
            <person name="Doyle S."/>
        </authorList>
    </citation>
    <scope>NUCLEOTIDE SEQUENCE [LARGE SCALE GENOMIC DNA]</scope>
    <source>
        <strain evidence="2 3">NCTC13645</strain>
    </source>
</reference>
<dbReference type="AlphaFoldDB" id="A0A380P7J1"/>
<proteinExistence type="predicted"/>
<evidence type="ECO:0000313" key="2">
    <source>
        <dbReference type="EMBL" id="SUP60847.1"/>
    </source>
</evidence>
<gene>
    <name evidence="2" type="ORF">NCTC13645_01967</name>
</gene>
<sequence>MKKIIIAVMGAVVVIGAGLGVYTQREQTPKKTDTKQHTRKHTKKSTYASVKNPKHLQQKLIRTRSYFRR</sequence>
<evidence type="ECO:0000256" key="1">
    <source>
        <dbReference type="SAM" id="MobiDB-lite"/>
    </source>
</evidence>
<evidence type="ECO:0000313" key="3">
    <source>
        <dbReference type="Proteomes" id="UP000254621"/>
    </source>
</evidence>
<feature type="region of interest" description="Disordered" evidence="1">
    <location>
        <begin position="24"/>
        <end position="54"/>
    </location>
</feature>
<protein>
    <submittedName>
        <fullName evidence="2">Uncharacterized protein</fullName>
    </submittedName>
</protein>
<accession>A0A380P7J1</accession>
<dbReference type="Proteomes" id="UP000254621">
    <property type="component" value="Unassembled WGS sequence"/>
</dbReference>
<organism evidence="2 3">
    <name type="scientific">Weissella viridescens</name>
    <name type="common">Lactobacillus viridescens</name>
    <dbReference type="NCBI Taxonomy" id="1629"/>
    <lineage>
        <taxon>Bacteria</taxon>
        <taxon>Bacillati</taxon>
        <taxon>Bacillota</taxon>
        <taxon>Bacilli</taxon>
        <taxon>Lactobacillales</taxon>
        <taxon>Lactobacillaceae</taxon>
        <taxon>Weissella</taxon>
    </lineage>
</organism>
<feature type="compositionally biased region" description="Basic and acidic residues" evidence="1">
    <location>
        <begin position="27"/>
        <end position="36"/>
    </location>
</feature>